<accession>A0A1V9EDI9</accession>
<evidence type="ECO:0000313" key="2">
    <source>
        <dbReference type="EMBL" id="OQP44152.1"/>
    </source>
</evidence>
<dbReference type="InterPro" id="IPR035897">
    <property type="entry name" value="Toll_tir_struct_dom_sf"/>
</dbReference>
<dbReference type="GO" id="GO:0007165">
    <property type="term" value="P:signal transduction"/>
    <property type="evidence" value="ECO:0007669"/>
    <property type="project" value="InterPro"/>
</dbReference>
<dbReference type="Proteomes" id="UP000192610">
    <property type="component" value="Unassembled WGS sequence"/>
</dbReference>
<keyword evidence="3" id="KW-1185">Reference proteome</keyword>
<dbReference type="Gene3D" id="3.40.50.10140">
    <property type="entry name" value="Toll/interleukin-1 receptor homology (TIR) domain"/>
    <property type="match status" value="1"/>
</dbReference>
<comment type="caution">
    <text evidence="2">The sequence shown here is derived from an EMBL/GenBank/DDBJ whole genome shotgun (WGS) entry which is preliminary data.</text>
</comment>
<dbReference type="AlphaFoldDB" id="A0A1V9EDI9"/>
<dbReference type="RefSeq" id="WP_081203034.1">
    <property type="nucleotide sequence ID" value="NZ_FOCZ01000005.1"/>
</dbReference>
<dbReference type="STRING" id="354355.SAMN05660816_02865"/>
<dbReference type="InterPro" id="IPR013568">
    <property type="entry name" value="SEFIR_dom"/>
</dbReference>
<evidence type="ECO:0000259" key="1">
    <source>
        <dbReference type="PROSITE" id="PS51534"/>
    </source>
</evidence>
<name>A0A1V9EDI9_9BACT</name>
<dbReference type="EMBL" id="LVXG01000038">
    <property type="protein sequence ID" value="OQP44152.1"/>
    <property type="molecule type" value="Genomic_DNA"/>
</dbReference>
<dbReference type="SUPFAM" id="SSF52200">
    <property type="entry name" value="Toll/Interleukin receptor TIR domain"/>
    <property type="match status" value="1"/>
</dbReference>
<sequence>MGVFVSYSWDSETHRKWVLGLSERLREDGIESILDQWHAIPGDNLPEFMETAIRENDFVIIICTPKYKQKADKRQGGVGYEGDIMTGEAFVMKNRRKFIPILREGEWKDSAPSWILGSYYLDFRGGNFDSNYAILKDTLHKRLPEPPPIIAQGFRILPDKSVLDSKTKLIWTNCGDVTLVDLKDLNSLLLLTNQQTGWEWRLPSDSEVQDIKAAEEYYAQPPIMAEVEKSHPFFGTYKKLCWTNTFISNVKDGDIAQSPGNTFNANQFYGGFSGYASSLNVNAGQVASEAETIRRSFPARFVRPATEEDLKVQTPDLIE</sequence>
<dbReference type="PROSITE" id="PS51534">
    <property type="entry name" value="SEFIR"/>
    <property type="match status" value="1"/>
</dbReference>
<dbReference type="InterPro" id="IPR000157">
    <property type="entry name" value="TIR_dom"/>
</dbReference>
<feature type="domain" description="SEFIR" evidence="1">
    <location>
        <begin position="1"/>
        <end position="132"/>
    </location>
</feature>
<evidence type="ECO:0000313" key="3">
    <source>
        <dbReference type="Proteomes" id="UP000192610"/>
    </source>
</evidence>
<dbReference type="Pfam" id="PF13676">
    <property type="entry name" value="TIR_2"/>
    <property type="match status" value="1"/>
</dbReference>
<protein>
    <recommendedName>
        <fullName evidence="1">SEFIR domain-containing protein</fullName>
    </recommendedName>
</protein>
<reference evidence="3" key="1">
    <citation type="submission" date="2016-04" db="EMBL/GenBank/DDBJ databases">
        <authorList>
            <person name="Chen L."/>
            <person name="Zhuang W."/>
            <person name="Wang G."/>
        </authorList>
    </citation>
    <scope>NUCLEOTIDE SEQUENCE [LARGE SCALE GENOMIC DNA]</scope>
    <source>
        <strain evidence="3">17621</strain>
    </source>
</reference>
<dbReference type="OrthoDB" id="5149141at2"/>
<gene>
    <name evidence="2" type="ORF">A4H97_33660</name>
</gene>
<organism evidence="2 3">
    <name type="scientific">Niastella yeongjuensis</name>
    <dbReference type="NCBI Taxonomy" id="354355"/>
    <lineage>
        <taxon>Bacteria</taxon>
        <taxon>Pseudomonadati</taxon>
        <taxon>Bacteroidota</taxon>
        <taxon>Chitinophagia</taxon>
        <taxon>Chitinophagales</taxon>
        <taxon>Chitinophagaceae</taxon>
        <taxon>Niastella</taxon>
    </lineage>
</organism>
<proteinExistence type="predicted"/>